<sequence>MSKLPKKMRDKYCKAIGDHQKYISRITKTLYYGKFPKPEGLSLPVTELAAELFSEAQHGRSLDRLHCDDASNISRNACVSPCSLVLAILYLERLKKLSPEYLEKTASSDLFLVSLMVSCKFLYDDGEADEVFIDEWALSAGTSVKHLVQLEKEFLKAIDWEIFVNELTFWEKLKEIETTLAKRQGITRGFFTYTELHNLLTMIEVQNLIQNILAVSLILVASYAAALLTLFGSVLIVSHIPGTCIQPKKIEVEHNALIPVMCEPNQTQAGLTEIVVPETSKFKNDFIAKDGVKALNVLKTGIFLASIEGLLKPFCNATDKSDEKMSQNNVQNVSWDWWTIPTMKWLSETSDFIENFKIQKLDFPYFGNIYEIYINTKYLDLEDQIHKASKTRIQDQMENSWHKEWTDVIDYGAYDDNYLHNYIQNVHS</sequence>
<reference evidence="4 5" key="1">
    <citation type="submission" date="2017-03" db="EMBL/GenBank/DDBJ databases">
        <title>Genome of the blue death feigning beetle - Asbolus verrucosus.</title>
        <authorList>
            <person name="Rider S.D."/>
        </authorList>
    </citation>
    <scope>NUCLEOTIDE SEQUENCE [LARGE SCALE GENOMIC DNA]</scope>
    <source>
        <strain evidence="4">Butters</strain>
        <tissue evidence="4">Head and leg muscle</tissue>
    </source>
</reference>
<accession>A0A482V7M9</accession>
<feature type="transmembrane region" description="Helical" evidence="3">
    <location>
        <begin position="212"/>
        <end position="237"/>
    </location>
</feature>
<evidence type="ECO:0000313" key="4">
    <source>
        <dbReference type="EMBL" id="RZB39201.1"/>
    </source>
</evidence>
<dbReference type="InterPro" id="IPR013922">
    <property type="entry name" value="Cyclin_PHO80-like"/>
</dbReference>
<dbReference type="CDD" id="cd20557">
    <property type="entry name" value="CYCLIN_ScPCL1-like"/>
    <property type="match status" value="1"/>
</dbReference>
<comment type="caution">
    <text evidence="4">The sequence shown here is derived from an EMBL/GenBank/DDBJ whole genome shotgun (WGS) entry which is preliminary data.</text>
</comment>
<proteinExistence type="inferred from homology"/>
<keyword evidence="3" id="KW-0472">Membrane</keyword>
<keyword evidence="3" id="KW-1133">Transmembrane helix</keyword>
<keyword evidence="5" id="KW-1185">Reference proteome</keyword>
<comment type="similarity">
    <text evidence="1">Belongs to the CNPPD1 family.</text>
</comment>
<dbReference type="AlphaFoldDB" id="A0A482V7M9"/>
<dbReference type="PANTHER" id="PTHR15615">
    <property type="match status" value="1"/>
</dbReference>
<keyword evidence="3" id="KW-0812">Transmembrane</keyword>
<dbReference type="PANTHER" id="PTHR15615:SF108">
    <property type="entry name" value="PROTEIN CNPPD1"/>
    <property type="match status" value="1"/>
</dbReference>
<dbReference type="Gene3D" id="1.10.472.10">
    <property type="entry name" value="Cyclin-like"/>
    <property type="match status" value="1"/>
</dbReference>
<evidence type="ECO:0000313" key="5">
    <source>
        <dbReference type="Proteomes" id="UP000292052"/>
    </source>
</evidence>
<dbReference type="GO" id="GO:0019901">
    <property type="term" value="F:protein kinase binding"/>
    <property type="evidence" value="ECO:0007669"/>
    <property type="project" value="InterPro"/>
</dbReference>
<gene>
    <name evidence="4" type="ORF">BDFB_009765</name>
</gene>
<name>A0A482V7M9_ASBVE</name>
<dbReference type="STRING" id="1661398.A0A482V7M9"/>
<evidence type="ECO:0000256" key="2">
    <source>
        <dbReference type="ARBA" id="ARBA00040808"/>
    </source>
</evidence>
<dbReference type="OrthoDB" id="244495at2759"/>
<organism evidence="4 5">
    <name type="scientific">Asbolus verrucosus</name>
    <name type="common">Desert ironclad beetle</name>
    <dbReference type="NCBI Taxonomy" id="1661398"/>
    <lineage>
        <taxon>Eukaryota</taxon>
        <taxon>Metazoa</taxon>
        <taxon>Ecdysozoa</taxon>
        <taxon>Arthropoda</taxon>
        <taxon>Hexapoda</taxon>
        <taxon>Insecta</taxon>
        <taxon>Pterygota</taxon>
        <taxon>Neoptera</taxon>
        <taxon>Endopterygota</taxon>
        <taxon>Coleoptera</taxon>
        <taxon>Polyphaga</taxon>
        <taxon>Cucujiformia</taxon>
        <taxon>Tenebrionidae</taxon>
        <taxon>Pimeliinae</taxon>
        <taxon>Asbolus</taxon>
    </lineage>
</organism>
<dbReference type="Proteomes" id="UP000292052">
    <property type="component" value="Unassembled WGS sequence"/>
</dbReference>
<dbReference type="GO" id="GO:0005634">
    <property type="term" value="C:nucleus"/>
    <property type="evidence" value="ECO:0007669"/>
    <property type="project" value="TreeGrafter"/>
</dbReference>
<dbReference type="GO" id="GO:0016538">
    <property type="term" value="F:cyclin-dependent protein serine/threonine kinase regulator activity"/>
    <property type="evidence" value="ECO:0007669"/>
    <property type="project" value="TreeGrafter"/>
</dbReference>
<dbReference type="EMBL" id="QDEB01130490">
    <property type="protein sequence ID" value="RZB39201.1"/>
    <property type="molecule type" value="Genomic_DNA"/>
</dbReference>
<dbReference type="GO" id="GO:0000307">
    <property type="term" value="C:cyclin-dependent protein kinase holoenzyme complex"/>
    <property type="evidence" value="ECO:0007669"/>
    <property type="project" value="TreeGrafter"/>
</dbReference>
<dbReference type="Pfam" id="PF08613">
    <property type="entry name" value="Cyclin"/>
    <property type="match status" value="1"/>
</dbReference>
<protein>
    <recommendedName>
        <fullName evidence="2">Protein CNPPD1</fullName>
    </recommendedName>
</protein>
<evidence type="ECO:0000256" key="3">
    <source>
        <dbReference type="SAM" id="Phobius"/>
    </source>
</evidence>
<evidence type="ECO:0000256" key="1">
    <source>
        <dbReference type="ARBA" id="ARBA00038508"/>
    </source>
</evidence>